<protein>
    <submittedName>
        <fullName evidence="2">Uncharacterized protein</fullName>
    </submittedName>
</protein>
<sequence length="90" mass="9593">MNIKITYSVILVIALNAIVCETQIANAYDYGYSGAWGYSGYRGWGNPYNYYYSSHPVAATTSQGSANPIASALGGISSNIFCANCGFGRN</sequence>
<accession>A0AC34FXM8</accession>
<evidence type="ECO:0000313" key="2">
    <source>
        <dbReference type="WBParaSite" id="ES5_v2.g22225.t1"/>
    </source>
</evidence>
<proteinExistence type="predicted"/>
<dbReference type="Proteomes" id="UP000887579">
    <property type="component" value="Unplaced"/>
</dbReference>
<reference evidence="2" key="1">
    <citation type="submission" date="2022-11" db="UniProtKB">
        <authorList>
            <consortium name="WormBaseParasite"/>
        </authorList>
    </citation>
    <scope>IDENTIFICATION</scope>
</reference>
<evidence type="ECO:0000313" key="1">
    <source>
        <dbReference type="Proteomes" id="UP000887579"/>
    </source>
</evidence>
<name>A0AC34FXM8_9BILA</name>
<dbReference type="WBParaSite" id="ES5_v2.g22225.t1">
    <property type="protein sequence ID" value="ES5_v2.g22225.t1"/>
    <property type="gene ID" value="ES5_v2.g22225"/>
</dbReference>
<organism evidence="1 2">
    <name type="scientific">Panagrolaimus sp. ES5</name>
    <dbReference type="NCBI Taxonomy" id="591445"/>
    <lineage>
        <taxon>Eukaryota</taxon>
        <taxon>Metazoa</taxon>
        <taxon>Ecdysozoa</taxon>
        <taxon>Nematoda</taxon>
        <taxon>Chromadorea</taxon>
        <taxon>Rhabditida</taxon>
        <taxon>Tylenchina</taxon>
        <taxon>Panagrolaimomorpha</taxon>
        <taxon>Panagrolaimoidea</taxon>
        <taxon>Panagrolaimidae</taxon>
        <taxon>Panagrolaimus</taxon>
    </lineage>
</organism>